<organism evidence="1 2">
    <name type="scientific">Brachionus plicatilis</name>
    <name type="common">Marine rotifer</name>
    <name type="synonym">Brachionus muelleri</name>
    <dbReference type="NCBI Taxonomy" id="10195"/>
    <lineage>
        <taxon>Eukaryota</taxon>
        <taxon>Metazoa</taxon>
        <taxon>Spiralia</taxon>
        <taxon>Gnathifera</taxon>
        <taxon>Rotifera</taxon>
        <taxon>Eurotatoria</taxon>
        <taxon>Monogononta</taxon>
        <taxon>Pseudotrocha</taxon>
        <taxon>Ploima</taxon>
        <taxon>Brachionidae</taxon>
        <taxon>Brachionus</taxon>
    </lineage>
</organism>
<sequence length="156" mass="18215">MISFILLNIIPNLIIQKIGNERESWLRFSPKNDHFQGASNSPSKISRQIKLGFIFFRSLQALIQDLQHRIVKIVINDFVAIDGPEFCDQMINFLESNGNGSKVKVLTLKLGYIRELHKLRQLKYKKKHFFEQKNSIVKSKPHGRLFPQDQLLHFSL</sequence>
<name>A0A3M7TA68_BRAPC</name>
<dbReference type="Proteomes" id="UP000276133">
    <property type="component" value="Unassembled WGS sequence"/>
</dbReference>
<dbReference type="AlphaFoldDB" id="A0A3M7TA68"/>
<accession>A0A3M7TA68</accession>
<protein>
    <submittedName>
        <fullName evidence="1">Uncharacterized protein</fullName>
    </submittedName>
</protein>
<comment type="caution">
    <text evidence="1">The sequence shown here is derived from an EMBL/GenBank/DDBJ whole genome shotgun (WGS) entry which is preliminary data.</text>
</comment>
<dbReference type="EMBL" id="REGN01000058">
    <property type="protein sequence ID" value="RNA44798.1"/>
    <property type="molecule type" value="Genomic_DNA"/>
</dbReference>
<keyword evidence="2" id="KW-1185">Reference proteome</keyword>
<gene>
    <name evidence="1" type="ORF">BpHYR1_007659</name>
</gene>
<reference evidence="1 2" key="1">
    <citation type="journal article" date="2018" name="Sci. Rep.">
        <title>Genomic signatures of local adaptation to the degree of environmental predictability in rotifers.</title>
        <authorList>
            <person name="Franch-Gras L."/>
            <person name="Hahn C."/>
            <person name="Garcia-Roger E.M."/>
            <person name="Carmona M.J."/>
            <person name="Serra M."/>
            <person name="Gomez A."/>
        </authorList>
    </citation>
    <scope>NUCLEOTIDE SEQUENCE [LARGE SCALE GENOMIC DNA]</scope>
    <source>
        <strain evidence="1">HYR1</strain>
    </source>
</reference>
<proteinExistence type="predicted"/>
<evidence type="ECO:0000313" key="2">
    <source>
        <dbReference type="Proteomes" id="UP000276133"/>
    </source>
</evidence>
<evidence type="ECO:0000313" key="1">
    <source>
        <dbReference type="EMBL" id="RNA44798.1"/>
    </source>
</evidence>